<dbReference type="InterPro" id="IPR013216">
    <property type="entry name" value="Methyltransf_11"/>
</dbReference>
<evidence type="ECO:0000256" key="1">
    <source>
        <dbReference type="ARBA" id="ARBA00022679"/>
    </source>
</evidence>
<evidence type="ECO:0000313" key="4">
    <source>
        <dbReference type="Proteomes" id="UP000176631"/>
    </source>
</evidence>
<comment type="caution">
    <text evidence="3">The sequence shown here is derived from an EMBL/GenBank/DDBJ whole genome shotgun (WGS) entry which is preliminary data.</text>
</comment>
<dbReference type="SUPFAM" id="SSF53335">
    <property type="entry name" value="S-adenosyl-L-methionine-dependent methyltransferases"/>
    <property type="match status" value="1"/>
</dbReference>
<sequence>MQKEVSSYYDYTLPFYRFFWYKNRESSAIHYGLWKKGTKSFEEALMNTNRFLAKIANIKKEDIVLDAGCGVGGSSIWLAENLAAEVTGISISNKQIDEARKLAKKNSLIKFFVMDFLRTKFPDSSFDVVWAIESACHAENKKDFLKEAYRLLRRTGRLVIADGFLRRAPKLDDAKDFLSQFCNGFAVPNLALAKDFEKMMREVGFKNIKVLDKTGEFMPSSQRILKIARFAYPISILTEKLHLTSPILTKHILAGIAQYKVFGGNLGGYFVFYGEK</sequence>
<dbReference type="GO" id="GO:0008757">
    <property type="term" value="F:S-adenosylmethionine-dependent methyltransferase activity"/>
    <property type="evidence" value="ECO:0007669"/>
    <property type="project" value="InterPro"/>
</dbReference>
<dbReference type="PANTHER" id="PTHR44068">
    <property type="entry name" value="ZGC:194242"/>
    <property type="match status" value="1"/>
</dbReference>
<evidence type="ECO:0000259" key="2">
    <source>
        <dbReference type="Pfam" id="PF08241"/>
    </source>
</evidence>
<protein>
    <recommendedName>
        <fullName evidence="2">Methyltransferase type 11 domain-containing protein</fullName>
    </recommendedName>
</protein>
<dbReference type="InterPro" id="IPR029063">
    <property type="entry name" value="SAM-dependent_MTases_sf"/>
</dbReference>
<dbReference type="InterPro" id="IPR050447">
    <property type="entry name" value="Erg6_SMT_methyltransf"/>
</dbReference>
<feature type="domain" description="Methyltransferase type 11" evidence="2">
    <location>
        <begin position="65"/>
        <end position="160"/>
    </location>
</feature>
<keyword evidence="1" id="KW-0808">Transferase</keyword>
<reference evidence="3 4" key="1">
    <citation type="journal article" date="2016" name="Nat. Commun.">
        <title>Thousands of microbial genomes shed light on interconnected biogeochemical processes in an aquifer system.</title>
        <authorList>
            <person name="Anantharaman K."/>
            <person name="Brown C.T."/>
            <person name="Hug L.A."/>
            <person name="Sharon I."/>
            <person name="Castelle C.J."/>
            <person name="Probst A.J."/>
            <person name="Thomas B.C."/>
            <person name="Singh A."/>
            <person name="Wilkins M.J."/>
            <person name="Karaoz U."/>
            <person name="Brodie E.L."/>
            <person name="Williams K.H."/>
            <person name="Hubbard S.S."/>
            <person name="Banfield J.F."/>
        </authorList>
    </citation>
    <scope>NUCLEOTIDE SEQUENCE [LARGE SCALE GENOMIC DNA]</scope>
</reference>
<dbReference type="STRING" id="1802593.A2172_04190"/>
<dbReference type="Gene3D" id="3.40.50.150">
    <property type="entry name" value="Vaccinia Virus protein VP39"/>
    <property type="match status" value="1"/>
</dbReference>
<name>A0A1G1W752_9BACT</name>
<dbReference type="EMBL" id="MHCP01000025">
    <property type="protein sequence ID" value="OGY23400.1"/>
    <property type="molecule type" value="Genomic_DNA"/>
</dbReference>
<accession>A0A1G1W752</accession>
<evidence type="ECO:0000313" key="3">
    <source>
        <dbReference type="EMBL" id="OGY23400.1"/>
    </source>
</evidence>
<organism evidence="3 4">
    <name type="scientific">Candidatus Woykebacteria bacterium RBG_13_40_15</name>
    <dbReference type="NCBI Taxonomy" id="1802593"/>
    <lineage>
        <taxon>Bacteria</taxon>
        <taxon>Candidatus Woykeibacteriota</taxon>
    </lineage>
</organism>
<dbReference type="CDD" id="cd02440">
    <property type="entry name" value="AdoMet_MTases"/>
    <property type="match status" value="1"/>
</dbReference>
<gene>
    <name evidence="3" type="ORF">A2172_04190</name>
</gene>
<dbReference type="Pfam" id="PF08241">
    <property type="entry name" value="Methyltransf_11"/>
    <property type="match status" value="1"/>
</dbReference>
<dbReference type="Proteomes" id="UP000176631">
    <property type="component" value="Unassembled WGS sequence"/>
</dbReference>
<dbReference type="PANTHER" id="PTHR44068:SF11">
    <property type="entry name" value="GERANYL DIPHOSPHATE 2-C-METHYLTRANSFERASE"/>
    <property type="match status" value="1"/>
</dbReference>
<dbReference type="AlphaFoldDB" id="A0A1G1W752"/>
<proteinExistence type="predicted"/>